<proteinExistence type="predicted"/>
<reference evidence="1 2" key="1">
    <citation type="journal article" date="2020" name="ISME J.">
        <title>Comparative genomics reveals insights into cyanobacterial evolution and habitat adaptation.</title>
        <authorList>
            <person name="Chen M.Y."/>
            <person name="Teng W.K."/>
            <person name="Zhao L."/>
            <person name="Hu C.X."/>
            <person name="Zhou Y.K."/>
            <person name="Han B.P."/>
            <person name="Song L.R."/>
            <person name="Shu W.S."/>
        </authorList>
    </citation>
    <scope>NUCLEOTIDE SEQUENCE [LARGE SCALE GENOMIC DNA]</scope>
    <source>
        <strain evidence="1 2">FACHB-391</strain>
    </source>
</reference>
<dbReference type="Proteomes" id="UP000604661">
    <property type="component" value="Unassembled WGS sequence"/>
</dbReference>
<accession>A0ABR8F707</accession>
<evidence type="ECO:0000313" key="2">
    <source>
        <dbReference type="Proteomes" id="UP000604661"/>
    </source>
</evidence>
<name>A0ABR8F707_NOSLI</name>
<protein>
    <submittedName>
        <fullName evidence="1">Uncharacterized protein</fullName>
    </submittedName>
</protein>
<dbReference type="EMBL" id="JACJTE010000082">
    <property type="protein sequence ID" value="MBD2565386.1"/>
    <property type="molecule type" value="Genomic_DNA"/>
</dbReference>
<comment type="caution">
    <text evidence="1">The sequence shown here is derived from an EMBL/GenBank/DDBJ whole genome shotgun (WGS) entry which is preliminary data.</text>
</comment>
<dbReference type="RefSeq" id="WP_190900235.1">
    <property type="nucleotide sequence ID" value="NZ_JACJTE010000082.1"/>
</dbReference>
<keyword evidence="2" id="KW-1185">Reference proteome</keyword>
<sequence length="141" mass="16055">MKVNEWINQKFWQSIIIRFAPSVEYVGGIRLQHKRCLRGSTPTHTAKFSPEKICGKGLNLAYVCIDYDLDSAIALKVLLKHNWLIQKISAIHSSAKPKLIVPITKKKDWFVLEYNALYQLSVLYSDNVGRCHNTVAILEAA</sequence>
<organism evidence="1 2">
    <name type="scientific">Nostoc linckia FACHB-391</name>
    <dbReference type="NCBI Taxonomy" id="2692906"/>
    <lineage>
        <taxon>Bacteria</taxon>
        <taxon>Bacillati</taxon>
        <taxon>Cyanobacteriota</taxon>
        <taxon>Cyanophyceae</taxon>
        <taxon>Nostocales</taxon>
        <taxon>Nostocaceae</taxon>
        <taxon>Nostoc</taxon>
    </lineage>
</organism>
<evidence type="ECO:0000313" key="1">
    <source>
        <dbReference type="EMBL" id="MBD2565386.1"/>
    </source>
</evidence>
<gene>
    <name evidence="1" type="ORF">H6G95_33405</name>
</gene>